<feature type="transmembrane region" description="Helical" evidence="1">
    <location>
        <begin position="7"/>
        <end position="28"/>
    </location>
</feature>
<evidence type="ECO:0000313" key="3">
    <source>
        <dbReference type="EMBL" id="ASU24215.1"/>
    </source>
</evidence>
<feature type="transmembrane region" description="Helical" evidence="1">
    <location>
        <begin position="40"/>
        <end position="61"/>
    </location>
</feature>
<reference evidence="2 4" key="1">
    <citation type="submission" date="2017-08" db="EMBL/GenBank/DDBJ databases">
        <title>The Vibrio qinghaiensis sp.-Q67 is a luminous bacteria isolated firstly from Qinghai lake, Qinghai province, China, which has been proved to be very sensitive to detect environmental and food pollutants. Therefore, complete genome analysis of V. qinghaiensis sp.-Q67 highlights the potential application of this strain on detection of hazards in the contaminated environments.</title>
        <authorList>
            <person name="Gong L."/>
        </authorList>
    </citation>
    <scope>NUCLEOTIDE SEQUENCE [LARGE SCALE GENOMIC DNA]</scope>
    <source>
        <strain evidence="2 4">Q67</strain>
    </source>
</reference>
<evidence type="ECO:0000313" key="2">
    <source>
        <dbReference type="EMBL" id="ASU24109.1"/>
    </source>
</evidence>
<dbReference type="Proteomes" id="UP000215148">
    <property type="component" value="Chromosome 2"/>
</dbReference>
<dbReference type="EMBL" id="CP022742">
    <property type="protein sequence ID" value="ASU24109.1"/>
    <property type="molecule type" value="Genomic_DNA"/>
</dbReference>
<name>A0A223N2X9_9VIBR</name>
<organism evidence="2 4">
    <name type="scientific">Vibrio qinghaiensis</name>
    <dbReference type="NCBI Taxonomy" id="2025808"/>
    <lineage>
        <taxon>Bacteria</taxon>
        <taxon>Pseudomonadati</taxon>
        <taxon>Pseudomonadota</taxon>
        <taxon>Gammaproteobacteria</taxon>
        <taxon>Vibrionales</taxon>
        <taxon>Vibrionaceae</taxon>
        <taxon>Vibrio</taxon>
    </lineage>
</organism>
<keyword evidence="1" id="KW-0472">Membrane</keyword>
<keyword evidence="1" id="KW-0812">Transmembrane</keyword>
<accession>A0A223N2X9</accession>
<dbReference type="EMBL" id="CP022742">
    <property type="protein sequence ID" value="ASU24215.1"/>
    <property type="molecule type" value="Genomic_DNA"/>
</dbReference>
<dbReference type="AlphaFoldDB" id="A0A223N2X9"/>
<dbReference type="RefSeq" id="WP_094128447.1">
    <property type="nucleotide sequence ID" value="NZ_CAWNHI010000002.1"/>
</dbReference>
<dbReference type="KEGG" id="vqi:CCZ37_17285"/>
<dbReference type="KEGG" id="vqi:CCZ37_16450"/>
<gene>
    <name evidence="2" type="ORF">CCZ37_16450</name>
    <name evidence="3" type="ORF">CCZ37_17285</name>
</gene>
<sequence length="162" mass="17780">MKYKGLIYFAVAVVGLQLIYGVGVLELIPEHGDRGLFGDMFGGLTSLFSGLAFAGMIYAILLQSKELGLQREELALTRGELAASREEQRKSAKAQEELVEKQLMTAKIQGVSAIVQGRYQYASSYGIHAESKVQSAIQAEQHLIELINECSDTDLPIDEMKP</sequence>
<keyword evidence="4" id="KW-1185">Reference proteome</keyword>
<proteinExistence type="predicted"/>
<protein>
    <submittedName>
        <fullName evidence="2">Uncharacterized protein</fullName>
    </submittedName>
</protein>
<evidence type="ECO:0000313" key="4">
    <source>
        <dbReference type="Proteomes" id="UP000215148"/>
    </source>
</evidence>
<evidence type="ECO:0000256" key="1">
    <source>
        <dbReference type="SAM" id="Phobius"/>
    </source>
</evidence>
<keyword evidence="1" id="KW-1133">Transmembrane helix</keyword>